<dbReference type="InterPro" id="IPR025520">
    <property type="entry name" value="DUF4408"/>
</dbReference>
<dbReference type="Pfam" id="PF05553">
    <property type="entry name" value="DUF761"/>
    <property type="match status" value="1"/>
</dbReference>
<evidence type="ECO:0000256" key="1">
    <source>
        <dbReference type="SAM" id="MobiDB-lite"/>
    </source>
</evidence>
<evidence type="ECO:0000313" key="4">
    <source>
        <dbReference type="EMBL" id="PSS06175.1"/>
    </source>
</evidence>
<evidence type="ECO:0000259" key="3">
    <source>
        <dbReference type="Pfam" id="PF14364"/>
    </source>
</evidence>
<keyword evidence="5" id="KW-1185">Reference proteome</keyword>
<dbReference type="InterPro" id="IPR008480">
    <property type="entry name" value="DUF761_pln"/>
</dbReference>
<dbReference type="PANTHER" id="PTHR33098:SF109">
    <property type="entry name" value="OS07G0563400 PROTEIN"/>
    <property type="match status" value="1"/>
</dbReference>
<dbReference type="Proteomes" id="UP000241394">
    <property type="component" value="Chromosome LG17"/>
</dbReference>
<reference evidence="5" key="2">
    <citation type="journal article" date="2018" name="BMC Genomics">
        <title>A manually annotated Actinidia chinensis var. chinensis (kiwifruit) genome highlights the challenges associated with draft genomes and gene prediction in plants.</title>
        <authorList>
            <person name="Pilkington S.M."/>
            <person name="Crowhurst R."/>
            <person name="Hilario E."/>
            <person name="Nardozza S."/>
            <person name="Fraser L."/>
            <person name="Peng Y."/>
            <person name="Gunaseelan K."/>
            <person name="Simpson R."/>
            <person name="Tahir J."/>
            <person name="Deroles S.C."/>
            <person name="Templeton K."/>
            <person name="Luo Z."/>
            <person name="Davy M."/>
            <person name="Cheng C."/>
            <person name="McNeilage M."/>
            <person name="Scaglione D."/>
            <person name="Liu Y."/>
            <person name="Zhang Q."/>
            <person name="Datson P."/>
            <person name="De Silva N."/>
            <person name="Gardiner S.E."/>
            <person name="Bassett H."/>
            <person name="Chagne D."/>
            <person name="McCallum J."/>
            <person name="Dzierzon H."/>
            <person name="Deng C."/>
            <person name="Wang Y.Y."/>
            <person name="Barron L."/>
            <person name="Manako K."/>
            <person name="Bowen J."/>
            <person name="Foster T.M."/>
            <person name="Erridge Z.A."/>
            <person name="Tiffin H."/>
            <person name="Waite C.N."/>
            <person name="Davies K.M."/>
            <person name="Grierson E.P."/>
            <person name="Laing W.A."/>
            <person name="Kirk R."/>
            <person name="Chen X."/>
            <person name="Wood M."/>
            <person name="Montefiori M."/>
            <person name="Brummell D.A."/>
            <person name="Schwinn K.E."/>
            <person name="Catanach A."/>
            <person name="Fullerton C."/>
            <person name="Li D."/>
            <person name="Meiyalaghan S."/>
            <person name="Nieuwenhuizen N."/>
            <person name="Read N."/>
            <person name="Prakash R."/>
            <person name="Hunter D."/>
            <person name="Zhang H."/>
            <person name="McKenzie M."/>
            <person name="Knabel M."/>
            <person name="Harris A."/>
            <person name="Allan A.C."/>
            <person name="Gleave A."/>
            <person name="Chen A."/>
            <person name="Janssen B.J."/>
            <person name="Plunkett B."/>
            <person name="Ampomah-Dwamena C."/>
            <person name="Voogd C."/>
            <person name="Leif D."/>
            <person name="Lafferty D."/>
            <person name="Souleyre E.J.F."/>
            <person name="Varkonyi-Gasic E."/>
            <person name="Gambi F."/>
            <person name="Hanley J."/>
            <person name="Yao J.L."/>
            <person name="Cheung J."/>
            <person name="David K.M."/>
            <person name="Warren B."/>
            <person name="Marsh K."/>
            <person name="Snowden K.C."/>
            <person name="Lin-Wang K."/>
            <person name="Brian L."/>
            <person name="Martinez-Sanchez M."/>
            <person name="Wang M."/>
            <person name="Ileperuma N."/>
            <person name="Macnee N."/>
            <person name="Campin R."/>
            <person name="McAtee P."/>
            <person name="Drummond R.S.M."/>
            <person name="Espley R.V."/>
            <person name="Ireland H.S."/>
            <person name="Wu R."/>
            <person name="Atkinson R.G."/>
            <person name="Karunairetnam S."/>
            <person name="Bulley S."/>
            <person name="Chunkath S."/>
            <person name="Hanley Z."/>
            <person name="Storey R."/>
            <person name="Thrimawithana A.H."/>
            <person name="Thomson S."/>
            <person name="David C."/>
            <person name="Testolin R."/>
            <person name="Huang H."/>
            <person name="Hellens R.P."/>
            <person name="Schaffer R.J."/>
        </authorList>
    </citation>
    <scope>NUCLEOTIDE SEQUENCE [LARGE SCALE GENOMIC DNA]</scope>
    <source>
        <strain evidence="5">cv. Red5</strain>
    </source>
</reference>
<dbReference type="AlphaFoldDB" id="A0A2R6QDM0"/>
<feature type="domain" description="DUF4408" evidence="3">
    <location>
        <begin position="47"/>
        <end position="79"/>
    </location>
</feature>
<reference evidence="4 5" key="1">
    <citation type="submission" date="2017-07" db="EMBL/GenBank/DDBJ databases">
        <title>An improved, manually edited Actinidia chinensis var. chinensis (kiwifruit) genome highlights the challenges associated with draft genomes and gene prediction in plants.</title>
        <authorList>
            <person name="Pilkington S."/>
            <person name="Crowhurst R."/>
            <person name="Hilario E."/>
            <person name="Nardozza S."/>
            <person name="Fraser L."/>
            <person name="Peng Y."/>
            <person name="Gunaseelan K."/>
            <person name="Simpson R."/>
            <person name="Tahir J."/>
            <person name="Deroles S."/>
            <person name="Templeton K."/>
            <person name="Luo Z."/>
            <person name="Davy M."/>
            <person name="Cheng C."/>
            <person name="Mcneilage M."/>
            <person name="Scaglione D."/>
            <person name="Liu Y."/>
            <person name="Zhang Q."/>
            <person name="Datson P."/>
            <person name="De Silva N."/>
            <person name="Gardiner S."/>
            <person name="Bassett H."/>
            <person name="Chagne D."/>
            <person name="Mccallum J."/>
            <person name="Dzierzon H."/>
            <person name="Deng C."/>
            <person name="Wang Y.-Y."/>
            <person name="Barron N."/>
            <person name="Manako K."/>
            <person name="Bowen J."/>
            <person name="Foster T."/>
            <person name="Erridge Z."/>
            <person name="Tiffin H."/>
            <person name="Waite C."/>
            <person name="Davies K."/>
            <person name="Grierson E."/>
            <person name="Laing W."/>
            <person name="Kirk R."/>
            <person name="Chen X."/>
            <person name="Wood M."/>
            <person name="Montefiori M."/>
            <person name="Brummell D."/>
            <person name="Schwinn K."/>
            <person name="Catanach A."/>
            <person name="Fullerton C."/>
            <person name="Li D."/>
            <person name="Meiyalaghan S."/>
            <person name="Nieuwenhuizen N."/>
            <person name="Read N."/>
            <person name="Prakash R."/>
            <person name="Hunter D."/>
            <person name="Zhang H."/>
            <person name="Mckenzie M."/>
            <person name="Knabel M."/>
            <person name="Harris A."/>
            <person name="Allan A."/>
            <person name="Chen A."/>
            <person name="Janssen B."/>
            <person name="Plunkett B."/>
            <person name="Dwamena C."/>
            <person name="Voogd C."/>
            <person name="Leif D."/>
            <person name="Lafferty D."/>
            <person name="Souleyre E."/>
            <person name="Varkonyi-Gasic E."/>
            <person name="Gambi F."/>
            <person name="Hanley J."/>
            <person name="Yao J.-L."/>
            <person name="Cheung J."/>
            <person name="David K."/>
            <person name="Warren B."/>
            <person name="Marsh K."/>
            <person name="Snowden K."/>
            <person name="Lin-Wang K."/>
            <person name="Brian L."/>
            <person name="Martinez-Sanchez M."/>
            <person name="Wang M."/>
            <person name="Ileperuma N."/>
            <person name="Macnee N."/>
            <person name="Campin R."/>
            <person name="Mcatee P."/>
            <person name="Drummond R."/>
            <person name="Espley R."/>
            <person name="Ireland H."/>
            <person name="Wu R."/>
            <person name="Atkinson R."/>
            <person name="Karunairetnam S."/>
            <person name="Bulley S."/>
            <person name="Chunkath S."/>
            <person name="Hanley Z."/>
            <person name="Storey R."/>
            <person name="Thrimawithana A."/>
            <person name="Thomson S."/>
            <person name="David C."/>
            <person name="Testolin R."/>
        </authorList>
    </citation>
    <scope>NUCLEOTIDE SEQUENCE [LARGE SCALE GENOMIC DNA]</scope>
    <source>
        <strain evidence="5">cv. Red5</strain>
        <tissue evidence="4">Young leaf</tissue>
    </source>
</reference>
<dbReference type="Gramene" id="PSS06175">
    <property type="protein sequence ID" value="PSS06175"/>
    <property type="gene ID" value="CEY00_Acc19448"/>
</dbReference>
<dbReference type="STRING" id="1590841.A0A2R6QDM0"/>
<gene>
    <name evidence="4" type="ORF">CEY00_Acc19448</name>
</gene>
<keyword evidence="2" id="KW-0812">Transmembrane</keyword>
<feature type="region of interest" description="Disordered" evidence="1">
    <location>
        <begin position="263"/>
        <end position="328"/>
    </location>
</feature>
<feature type="compositionally biased region" description="Polar residues" evidence="1">
    <location>
        <begin position="193"/>
        <end position="203"/>
    </location>
</feature>
<dbReference type="EMBL" id="NKQK01000017">
    <property type="protein sequence ID" value="PSS06175.1"/>
    <property type="molecule type" value="Genomic_DNA"/>
</dbReference>
<feature type="compositionally biased region" description="Polar residues" evidence="1">
    <location>
        <begin position="282"/>
        <end position="300"/>
    </location>
</feature>
<organism evidence="4 5">
    <name type="scientific">Actinidia chinensis var. chinensis</name>
    <name type="common">Chinese soft-hair kiwi</name>
    <dbReference type="NCBI Taxonomy" id="1590841"/>
    <lineage>
        <taxon>Eukaryota</taxon>
        <taxon>Viridiplantae</taxon>
        <taxon>Streptophyta</taxon>
        <taxon>Embryophyta</taxon>
        <taxon>Tracheophyta</taxon>
        <taxon>Spermatophyta</taxon>
        <taxon>Magnoliopsida</taxon>
        <taxon>eudicotyledons</taxon>
        <taxon>Gunneridae</taxon>
        <taxon>Pentapetalae</taxon>
        <taxon>asterids</taxon>
        <taxon>Ericales</taxon>
        <taxon>Actinidiaceae</taxon>
        <taxon>Actinidia</taxon>
    </lineage>
</organism>
<dbReference type="OrthoDB" id="1933168at2759"/>
<dbReference type="Pfam" id="PF14364">
    <property type="entry name" value="DUF4408"/>
    <property type="match status" value="1"/>
</dbReference>
<accession>A0A2R6QDM0</accession>
<dbReference type="PANTHER" id="PTHR33098">
    <property type="entry name" value="COTTON FIBER (DUF761)"/>
    <property type="match status" value="1"/>
</dbReference>
<dbReference type="OMA" id="HDEPQEP"/>
<feature type="region of interest" description="Disordered" evidence="1">
    <location>
        <begin position="193"/>
        <end position="243"/>
    </location>
</feature>
<evidence type="ECO:0000256" key="2">
    <source>
        <dbReference type="SAM" id="Phobius"/>
    </source>
</evidence>
<evidence type="ECO:0000313" key="5">
    <source>
        <dbReference type="Proteomes" id="UP000241394"/>
    </source>
</evidence>
<protein>
    <submittedName>
        <fullName evidence="4">FH2 domain-containing protein</fullName>
    </submittedName>
</protein>
<name>A0A2R6QDM0_ACTCC</name>
<keyword evidence="2" id="KW-0472">Membrane</keyword>
<comment type="caution">
    <text evidence="4">The sequence shown here is derived from an EMBL/GenBank/DDBJ whole genome shotgun (WGS) entry which is preliminary data.</text>
</comment>
<sequence>MAIVSQSSSNLMLSLRVVLISTSVLVTAMILKLYSPLLMEFTFYEIPWIWSFVVSWLRPPYLYVVVNCIIITIVATYKLQQNVAAEFPPEMVVLPVPTETVILPAPVKISEDYAVVYGGGDVKSASVEVRPEIEYGYDVNVVKGLAFDLFNHVDTKMPEMETEKTVMAAIAPEDVSGQDEVSDTTTLPLITPRMSSTEYSFPSNERPPVSVRTGNRKGVKSSPEDGRSLRVSKPKRHETLESTWKTITEGRAIPLARHLRKSDTWETHSRVGHHLQADDQAMTKSETFNHRPPTTSSAANQLPRKLRREPSGPRKLRKEPSPSQDELNRRVEAFIKKFNEDMMLQRQESLNRYMEMINRGAH</sequence>
<feature type="transmembrane region" description="Helical" evidence="2">
    <location>
        <begin position="60"/>
        <end position="77"/>
    </location>
</feature>
<proteinExistence type="predicted"/>
<dbReference type="InParanoid" id="A0A2R6QDM0"/>
<feature type="transmembrane region" description="Helical" evidence="2">
    <location>
        <begin position="12"/>
        <end position="34"/>
    </location>
</feature>
<keyword evidence="2" id="KW-1133">Transmembrane helix</keyword>